<evidence type="ECO:0000256" key="1">
    <source>
        <dbReference type="ARBA" id="ARBA00004123"/>
    </source>
</evidence>
<keyword evidence="5 7" id="KW-0804">Transcription</keyword>
<accession>A0AAD5IDW6</accession>
<comment type="similarity">
    <text evidence="2 7">Belongs to the eukaryotic RPC3/POLR3C RNA polymerase subunit family.</text>
</comment>
<dbReference type="FunFam" id="1.10.10.10:FF:000218">
    <property type="entry name" value="DNA-directed RNA polymerase III subunit RPC3"/>
    <property type="match status" value="1"/>
</dbReference>
<dbReference type="InterPro" id="IPR055207">
    <property type="entry name" value="POLR3C_WHD"/>
</dbReference>
<dbReference type="FunFam" id="1.10.10.10:FF:000420">
    <property type="entry name" value="RNA polymerase III subunit, putative"/>
    <property type="match status" value="1"/>
</dbReference>
<feature type="domain" description="DNA-directed RNA polymerase III subunit RPC3 winged-helix" evidence="10">
    <location>
        <begin position="380"/>
        <end position="445"/>
    </location>
</feature>
<evidence type="ECO:0000256" key="4">
    <source>
        <dbReference type="ARBA" id="ARBA00022478"/>
    </source>
</evidence>
<dbReference type="FunFam" id="1.10.10.10:FF:000515">
    <property type="entry name" value="DNA-directed RNA polymerase III subunit rpc3"/>
    <property type="match status" value="1"/>
</dbReference>
<dbReference type="InterPro" id="IPR008806">
    <property type="entry name" value="RNA_pol_III_Rpc82_C"/>
</dbReference>
<dbReference type="GO" id="GO:0003697">
    <property type="term" value="F:single-stranded DNA binding"/>
    <property type="evidence" value="ECO:0007669"/>
    <property type="project" value="UniProtKB-UniRule"/>
</dbReference>
<dbReference type="InterPro" id="IPR013197">
    <property type="entry name" value="RNA_pol_III_RPC82-rel_HTH"/>
</dbReference>
<gene>
    <name evidence="11" type="ORF">LWI28_012835</name>
</gene>
<dbReference type="PANTHER" id="PTHR12949:SF0">
    <property type="entry name" value="DNA-DIRECTED RNA POLYMERASE III SUBUNIT RPC3"/>
    <property type="match status" value="1"/>
</dbReference>
<keyword evidence="6 7" id="KW-0539">Nucleus</keyword>
<evidence type="ECO:0000256" key="6">
    <source>
        <dbReference type="ARBA" id="ARBA00023242"/>
    </source>
</evidence>
<evidence type="ECO:0000259" key="10">
    <source>
        <dbReference type="Pfam" id="PF22536"/>
    </source>
</evidence>
<dbReference type="PANTHER" id="PTHR12949">
    <property type="entry name" value="RNA POLYMERASE III DNA DIRECTED -RELATED"/>
    <property type="match status" value="1"/>
</dbReference>
<dbReference type="Proteomes" id="UP001064489">
    <property type="component" value="Chromosome 2"/>
</dbReference>
<feature type="domain" description="RNA polymerase III subunit RPC82-related helix-turn-helix" evidence="9">
    <location>
        <begin position="21"/>
        <end position="80"/>
    </location>
</feature>
<organism evidence="11 12">
    <name type="scientific">Acer negundo</name>
    <name type="common">Box elder</name>
    <dbReference type="NCBI Taxonomy" id="4023"/>
    <lineage>
        <taxon>Eukaryota</taxon>
        <taxon>Viridiplantae</taxon>
        <taxon>Streptophyta</taxon>
        <taxon>Embryophyta</taxon>
        <taxon>Tracheophyta</taxon>
        <taxon>Spermatophyta</taxon>
        <taxon>Magnoliopsida</taxon>
        <taxon>eudicotyledons</taxon>
        <taxon>Gunneridae</taxon>
        <taxon>Pentapetalae</taxon>
        <taxon>rosids</taxon>
        <taxon>malvids</taxon>
        <taxon>Sapindales</taxon>
        <taxon>Sapindaceae</taxon>
        <taxon>Hippocastanoideae</taxon>
        <taxon>Acereae</taxon>
        <taxon>Acer</taxon>
    </lineage>
</organism>
<dbReference type="EMBL" id="JAJSOW010000106">
    <property type="protein sequence ID" value="KAI9160925.1"/>
    <property type="molecule type" value="Genomic_DNA"/>
</dbReference>
<evidence type="ECO:0000256" key="3">
    <source>
        <dbReference type="ARBA" id="ARBA00016689"/>
    </source>
</evidence>
<reference evidence="11" key="1">
    <citation type="journal article" date="2022" name="Plant J.">
        <title>Strategies of tolerance reflected in two North American maple genomes.</title>
        <authorList>
            <person name="McEvoy S.L."/>
            <person name="Sezen U.U."/>
            <person name="Trouern-Trend A."/>
            <person name="McMahon S.M."/>
            <person name="Schaberg P.G."/>
            <person name="Yang J."/>
            <person name="Wegrzyn J.L."/>
            <person name="Swenson N.G."/>
        </authorList>
    </citation>
    <scope>NUCLEOTIDE SEQUENCE</scope>
    <source>
        <strain evidence="11">91603</strain>
    </source>
</reference>
<dbReference type="Gene3D" id="1.10.10.10">
    <property type="entry name" value="Winged helix-like DNA-binding domain superfamily/Winged helix DNA-binding domain"/>
    <property type="match status" value="4"/>
</dbReference>
<dbReference type="InterPro" id="IPR039748">
    <property type="entry name" value="RPC3"/>
</dbReference>
<evidence type="ECO:0000256" key="2">
    <source>
        <dbReference type="ARBA" id="ARBA00007206"/>
    </source>
</evidence>
<evidence type="ECO:0000256" key="7">
    <source>
        <dbReference type="RuleBase" id="RU367076"/>
    </source>
</evidence>
<dbReference type="Pfam" id="PF08221">
    <property type="entry name" value="HTH_9"/>
    <property type="match status" value="1"/>
</dbReference>
<dbReference type="GO" id="GO:0006351">
    <property type="term" value="P:DNA-templated transcription"/>
    <property type="evidence" value="ECO:0007669"/>
    <property type="project" value="InterPro"/>
</dbReference>
<evidence type="ECO:0000259" key="8">
    <source>
        <dbReference type="Pfam" id="PF05645"/>
    </source>
</evidence>
<proteinExistence type="inferred from homology"/>
<comment type="subunit">
    <text evidence="7">Component of the RNA polymerase III (Pol III) complex consisting of 17 subunits.</text>
</comment>
<dbReference type="AlphaFoldDB" id="A0AAD5IDW6"/>
<feature type="domain" description="RNA polymerase III Rpc82 C -terminal" evidence="8">
    <location>
        <begin position="165"/>
        <end position="372"/>
    </location>
</feature>
<name>A0AAD5IDW6_ACENE</name>
<keyword evidence="12" id="KW-1185">Reference proteome</keyword>
<evidence type="ECO:0000259" key="9">
    <source>
        <dbReference type="Pfam" id="PF08221"/>
    </source>
</evidence>
<sequence length="531" mass="61178">MRNKVVVKPQISLVTQYGIEYAVHVITDHFGNLVSKVCECLLRRGPLTRSNLKRYTELSDSQIKNCLLVLIQHNCVQAFAVEQTGGFGEAPRFVTQYLALFNNIVHRMRFSKFMKIVSQEFDGECLDLLEGLFEHGRLTLKQMFDRAKSAEKEGKPVTLDYVQEILLKLMTACYVERCPAPEPVLAPKDEAPAKKRGPKEIEEPKTIEQEVLEAAVPVEAIRFSMLNPDVDGEKKDIKPSSMTAREKRKYDALESDEFGATATVVYRANFEEFVRCLRHKACVDYVRSRLDDGAATVLSAMLDATRNEETEVKAKRSASLSLSSIYEEVIKTEAGRNMTLEHLRASLAELGTPPLVKASDDSYNIEFEKIIELAQIEEMESIVLKRYGQDAYRIFRLLSREGRLMETEKIADVTFVEKKETPKILYKLWKDDYLHMEKLVLAAARQTQFMLWKVKKENLWKHILDEMFHATLNLRQRLAYELDQEKELLKLPADKRTGALNNRNIRLNKIRKILQSSQMKLDDSIMLFYDF</sequence>
<dbReference type="Pfam" id="PF05645">
    <property type="entry name" value="RNA_pol_Rpc82"/>
    <property type="match status" value="1"/>
</dbReference>
<comment type="function">
    <text evidence="7">DNA-dependent RNA polymerase catalyzes the transcription of DNA into RNA using the four ribonucleoside triphosphates as substrates. Specific core component of RNA polymerase III which synthesizes small RNAs, such as 5S rRNA and tRNAs.</text>
</comment>
<evidence type="ECO:0000313" key="12">
    <source>
        <dbReference type="Proteomes" id="UP001064489"/>
    </source>
</evidence>
<protein>
    <recommendedName>
        <fullName evidence="3 7">DNA-directed RNA polymerase III subunit RPC3</fullName>
        <shortName evidence="7">RNA polymerase III subunit C3</shortName>
    </recommendedName>
</protein>
<evidence type="ECO:0000313" key="11">
    <source>
        <dbReference type="EMBL" id="KAI9160925.1"/>
    </source>
</evidence>
<dbReference type="Pfam" id="PF22536">
    <property type="entry name" value="WHD_POLR3C"/>
    <property type="match status" value="1"/>
</dbReference>
<comment type="subcellular location">
    <subcellularLocation>
        <location evidence="1 7">Nucleus</location>
    </subcellularLocation>
</comment>
<dbReference type="InterPro" id="IPR036388">
    <property type="entry name" value="WH-like_DNA-bd_sf"/>
</dbReference>
<keyword evidence="4 7" id="KW-0240">DNA-directed RNA polymerase</keyword>
<reference evidence="11" key="2">
    <citation type="submission" date="2023-02" db="EMBL/GenBank/DDBJ databases">
        <authorList>
            <person name="Swenson N.G."/>
            <person name="Wegrzyn J.L."/>
            <person name="Mcevoy S.L."/>
        </authorList>
    </citation>
    <scope>NUCLEOTIDE SEQUENCE</scope>
    <source>
        <strain evidence="11">91603</strain>
        <tissue evidence="11">Leaf</tissue>
    </source>
</reference>
<comment type="caution">
    <text evidence="11">The sequence shown here is derived from an EMBL/GenBank/DDBJ whole genome shotgun (WGS) entry which is preliminary data.</text>
</comment>
<dbReference type="GO" id="GO:0005666">
    <property type="term" value="C:RNA polymerase III complex"/>
    <property type="evidence" value="ECO:0007669"/>
    <property type="project" value="UniProtKB-UniRule"/>
</dbReference>
<evidence type="ECO:0000256" key="5">
    <source>
        <dbReference type="ARBA" id="ARBA00023163"/>
    </source>
</evidence>